<feature type="compositionally biased region" description="Basic and acidic residues" evidence="1">
    <location>
        <begin position="55"/>
        <end position="64"/>
    </location>
</feature>
<evidence type="ECO:0000313" key="4">
    <source>
        <dbReference type="Proteomes" id="UP000294359"/>
    </source>
</evidence>
<dbReference type="RefSeq" id="WP_134386757.1">
    <property type="nucleotide sequence ID" value="NZ_BMWW01000008.1"/>
</dbReference>
<evidence type="ECO:0000313" key="2">
    <source>
        <dbReference type="EMBL" id="GGZ03102.1"/>
    </source>
</evidence>
<dbReference type="Proteomes" id="UP000294359">
    <property type="component" value="Chromosome"/>
</dbReference>
<evidence type="ECO:0000313" key="3">
    <source>
        <dbReference type="EMBL" id="QBQ38085.1"/>
    </source>
</evidence>
<evidence type="ECO:0000313" key="5">
    <source>
        <dbReference type="Proteomes" id="UP000619512"/>
    </source>
</evidence>
<reference evidence="3 4" key="2">
    <citation type="submission" date="2019-03" db="EMBL/GenBank/DDBJ databases">
        <title>Draft Genome Sequences of Six Type Strains of the Genus Massilia.</title>
        <authorList>
            <person name="Miess H."/>
            <person name="Frediansyhah A."/>
            <person name="Gross H."/>
        </authorList>
    </citation>
    <scope>NUCLEOTIDE SEQUENCE [LARGE SCALE GENOMIC DNA]</scope>
    <source>
        <strain evidence="3 4">DSM 17505</strain>
    </source>
</reference>
<protein>
    <recommendedName>
        <fullName evidence="6">MARCKS-like protein</fullName>
    </recommendedName>
</protein>
<gene>
    <name evidence="3" type="ORF">E1742_19260</name>
    <name evidence="2" type="ORF">GCM10007388_40930</name>
</gene>
<name>A0A4P7BK69_9BURK</name>
<dbReference type="AlphaFoldDB" id="A0A4P7BK69"/>
<sequence length="64" mass="7070">MEPFTIGRRGDRISERTIEAHRAPDLPVPVDEPAPDPQPGHPHHSEGPLEQDDPVPDHKPEVGL</sequence>
<feature type="compositionally biased region" description="Pro residues" evidence="1">
    <location>
        <begin position="26"/>
        <end position="40"/>
    </location>
</feature>
<organism evidence="2 5">
    <name type="scientific">Pseudoduganella plicata</name>
    <dbReference type="NCBI Taxonomy" id="321984"/>
    <lineage>
        <taxon>Bacteria</taxon>
        <taxon>Pseudomonadati</taxon>
        <taxon>Pseudomonadota</taxon>
        <taxon>Betaproteobacteria</taxon>
        <taxon>Burkholderiales</taxon>
        <taxon>Oxalobacteraceae</taxon>
        <taxon>Telluria group</taxon>
        <taxon>Pseudoduganella</taxon>
    </lineage>
</organism>
<feature type="region of interest" description="Disordered" evidence="1">
    <location>
        <begin position="1"/>
        <end position="64"/>
    </location>
</feature>
<evidence type="ECO:0008006" key="6">
    <source>
        <dbReference type="Google" id="ProtNLM"/>
    </source>
</evidence>
<keyword evidence="4" id="KW-1185">Reference proteome</keyword>
<dbReference type="Proteomes" id="UP000619512">
    <property type="component" value="Unassembled WGS sequence"/>
</dbReference>
<proteinExistence type="predicted"/>
<accession>A0A4P7BK69</accession>
<reference evidence="2" key="3">
    <citation type="submission" date="2022-12" db="EMBL/GenBank/DDBJ databases">
        <authorList>
            <person name="Sun Q."/>
            <person name="Kim S."/>
        </authorList>
    </citation>
    <scope>NUCLEOTIDE SEQUENCE</scope>
    <source>
        <strain evidence="2">KCTC 12344</strain>
    </source>
</reference>
<dbReference type="OrthoDB" id="9944838at2"/>
<feature type="compositionally biased region" description="Basic and acidic residues" evidence="1">
    <location>
        <begin position="8"/>
        <end position="24"/>
    </location>
</feature>
<evidence type="ECO:0000256" key="1">
    <source>
        <dbReference type="SAM" id="MobiDB-lite"/>
    </source>
</evidence>
<dbReference type="EMBL" id="CP038026">
    <property type="protein sequence ID" value="QBQ38085.1"/>
    <property type="molecule type" value="Genomic_DNA"/>
</dbReference>
<reference evidence="2" key="1">
    <citation type="journal article" date="2014" name="Int. J. Syst. Evol. Microbiol.">
        <title>Complete genome sequence of Corynebacterium casei LMG S-19264T (=DSM 44701T), isolated from a smear-ripened cheese.</title>
        <authorList>
            <consortium name="US DOE Joint Genome Institute (JGI-PGF)"/>
            <person name="Walter F."/>
            <person name="Albersmeier A."/>
            <person name="Kalinowski J."/>
            <person name="Ruckert C."/>
        </authorList>
    </citation>
    <scope>NUCLEOTIDE SEQUENCE</scope>
    <source>
        <strain evidence="2">KCTC 12344</strain>
    </source>
</reference>
<dbReference type="EMBL" id="BMWW01000008">
    <property type="protein sequence ID" value="GGZ03102.1"/>
    <property type="molecule type" value="Genomic_DNA"/>
</dbReference>